<dbReference type="InParanoid" id="A0A058ZRY9"/>
<dbReference type="Pfam" id="PF00646">
    <property type="entry name" value="F-box"/>
    <property type="match status" value="1"/>
</dbReference>
<gene>
    <name evidence="3" type="ORF">EUGRSUZ_L02382</name>
</gene>
<keyword evidence="4" id="KW-1185">Reference proteome</keyword>
<reference evidence="2" key="2">
    <citation type="journal article" date="2014" name="Nature">
        <title>The genome of Eucalyptus grandis.</title>
        <authorList>
            <person name="Myburg A.A."/>
            <person name="Grattapaglia D."/>
            <person name="Tuskan G.A."/>
            <person name="Hellsten U."/>
            <person name="Hayes R.D."/>
            <person name="Grimwood J."/>
            <person name="Jenkins J."/>
            <person name="Lindquist E."/>
            <person name="Tice H."/>
            <person name="Bauer D."/>
            <person name="Goodstein D.M."/>
            <person name="Dubchak I."/>
            <person name="Poliakov A."/>
            <person name="Mizrachi E."/>
            <person name="Kullan A.R."/>
            <person name="Hussey S.G."/>
            <person name="Pinard D."/>
            <person name="van der Merwe K."/>
            <person name="Singh P."/>
            <person name="van Jaarsveld I."/>
            <person name="Silva-Junior O.B."/>
            <person name="Togawa R.C."/>
            <person name="Pappas M.R."/>
            <person name="Faria D.A."/>
            <person name="Sansaloni C.P."/>
            <person name="Petroli C.D."/>
            <person name="Yang X."/>
            <person name="Ranjan P."/>
            <person name="Tschaplinski T.J."/>
            <person name="Ye C.Y."/>
            <person name="Li T."/>
            <person name="Sterck L."/>
            <person name="Vanneste K."/>
            <person name="Murat F."/>
            <person name="Soler M."/>
            <person name="Clemente H.S."/>
            <person name="Saidi N."/>
            <person name="Cassan-Wang H."/>
            <person name="Dunand C."/>
            <person name="Hefer C.A."/>
            <person name="Bornberg-Bauer E."/>
            <person name="Kersting A.R."/>
            <person name="Vining K."/>
            <person name="Amarasinghe V."/>
            <person name="Ranik M."/>
            <person name="Naithani S."/>
            <person name="Elser J."/>
            <person name="Boyd A.E."/>
            <person name="Liston A."/>
            <person name="Spatafora J.W."/>
            <person name="Dharmwardhana P."/>
            <person name="Raja R."/>
            <person name="Sullivan C."/>
            <person name="Romanel E."/>
            <person name="Alves-Ferreira M."/>
            <person name="Kulheim C."/>
            <person name="Foley W."/>
            <person name="Carocha V."/>
            <person name="Paiva J."/>
            <person name="Kudrna D."/>
            <person name="Brommonschenkel S.H."/>
            <person name="Pasquali G."/>
            <person name="Byrne M."/>
            <person name="Rigault P."/>
            <person name="Tibbits J."/>
            <person name="Spokevicius A."/>
            <person name="Jones R.C."/>
            <person name="Steane D.A."/>
            <person name="Vaillancourt R.E."/>
            <person name="Potts B.M."/>
            <person name="Joubert F."/>
            <person name="Barry K."/>
            <person name="Pappas G.J."/>
            <person name="Strauss S.H."/>
            <person name="Jaiswal P."/>
            <person name="Grima-Pettenati J."/>
            <person name="Salse J."/>
            <person name="Van de Peer Y."/>
            <person name="Rokhsar D.S."/>
            <person name="Schmutz J."/>
        </authorList>
    </citation>
    <scope>NUCLEOTIDE SEQUENCE</scope>
    <source>
        <tissue evidence="2">Leaf extractions</tissue>
    </source>
</reference>
<name>A0A058ZRY9_EUCGR</name>
<evidence type="ECO:0000313" key="2">
    <source>
        <dbReference type="EMBL" id="KAK2631835.1"/>
    </source>
</evidence>
<dbReference type="Proteomes" id="UP000030711">
    <property type="component" value="Unassembled WGS sequence"/>
</dbReference>
<protein>
    <recommendedName>
        <fullName evidence="1">F-box domain-containing protein</fullName>
    </recommendedName>
</protein>
<dbReference type="KEGG" id="egr:104430609"/>
<organism evidence="3">
    <name type="scientific">Eucalyptus grandis</name>
    <name type="common">Flooded gum</name>
    <dbReference type="NCBI Taxonomy" id="71139"/>
    <lineage>
        <taxon>Eukaryota</taxon>
        <taxon>Viridiplantae</taxon>
        <taxon>Streptophyta</taxon>
        <taxon>Embryophyta</taxon>
        <taxon>Tracheophyta</taxon>
        <taxon>Spermatophyta</taxon>
        <taxon>Magnoliopsida</taxon>
        <taxon>eudicotyledons</taxon>
        <taxon>Gunneridae</taxon>
        <taxon>Pentapetalae</taxon>
        <taxon>rosids</taxon>
        <taxon>malvids</taxon>
        <taxon>Myrtales</taxon>
        <taxon>Myrtaceae</taxon>
        <taxon>Myrtoideae</taxon>
        <taxon>Eucalypteae</taxon>
        <taxon>Eucalyptus</taxon>
    </lineage>
</organism>
<dbReference type="PROSITE" id="PS50181">
    <property type="entry name" value="FBOX"/>
    <property type="match status" value="1"/>
</dbReference>
<feature type="domain" description="F-box" evidence="1">
    <location>
        <begin position="12"/>
        <end position="58"/>
    </location>
</feature>
<reference evidence="2" key="4">
    <citation type="submission" date="2023-07" db="EMBL/GenBank/DDBJ databases">
        <authorList>
            <person name="Myburg A.A."/>
            <person name="Grattapaglia D."/>
            <person name="Tuskan G.A."/>
            <person name="Hellsten U."/>
            <person name="Hayes R.D."/>
            <person name="Grimwood J."/>
            <person name="Jenkins J."/>
            <person name="Lindquist E."/>
            <person name="Tice H."/>
            <person name="Bauer D."/>
            <person name="Goodstein D.M."/>
            <person name="Dubchak I."/>
            <person name="Poliakov A."/>
            <person name="Mizrachi E."/>
            <person name="Kullan A.R."/>
            <person name="Hussey S.G."/>
            <person name="Pinard D."/>
            <person name="Van D.M."/>
            <person name="Singh P."/>
            <person name="Van J.I."/>
            <person name="Silva-Junior O.B."/>
            <person name="Togawa R.C."/>
            <person name="Pappas M.R."/>
            <person name="Faria D.A."/>
            <person name="Sansaloni C.P."/>
            <person name="Petroli C.D."/>
            <person name="Yang X."/>
            <person name="Ranjan P."/>
            <person name="Tschaplinski T.J."/>
            <person name="Ye C.Y."/>
            <person name="Li T."/>
            <person name="Sterck L."/>
            <person name="Vanneste K."/>
            <person name="Murat F."/>
            <person name="Soler M."/>
            <person name="Clemente H.S."/>
            <person name="Saidi N."/>
            <person name="Cassan-Wang H."/>
            <person name="Dunand C."/>
            <person name="Hefer C.A."/>
            <person name="Bornberg-Bauer E."/>
            <person name="Kersting A.R."/>
            <person name="Vining K."/>
            <person name="Amarasinghe V."/>
            <person name="Ranik M."/>
            <person name="Naithani S."/>
            <person name="Elser J."/>
            <person name="Boyd A.E."/>
            <person name="Liston A."/>
            <person name="Spatafora J.W."/>
            <person name="Dharmwardhana P."/>
            <person name="Raja R."/>
            <person name="Sullivan C."/>
            <person name="Romanel E."/>
            <person name="Alves-Ferreira M."/>
            <person name="Kulheim C."/>
            <person name="Foley W."/>
            <person name="Carocha V."/>
            <person name="Paiva J."/>
            <person name="Kudrna D."/>
            <person name="Brommonschenkel S.H."/>
            <person name="Pasquali G."/>
            <person name="Byrne M."/>
            <person name="Rigault P."/>
            <person name="Tibbits J."/>
            <person name="Spokevicius A."/>
            <person name="Jones R.C."/>
            <person name="Steane D.A."/>
            <person name="Vaillancourt R.E."/>
            <person name="Potts B.M."/>
            <person name="Joubert F."/>
            <person name="Barry K."/>
            <person name="Pappas G.J."/>
            <person name="Strauss S.H."/>
            <person name="Jaiswal P."/>
            <person name="Grima-Pettenati J."/>
            <person name="Salse J."/>
            <person name="Van D.P."/>
            <person name="Rokhsar D.S."/>
            <person name="Schmutz J."/>
        </authorList>
    </citation>
    <scope>NUCLEOTIDE SEQUENCE</scope>
    <source>
        <tissue evidence="2">Leaf extractions</tissue>
    </source>
</reference>
<dbReference type="GO" id="GO:0004842">
    <property type="term" value="F:ubiquitin-protein transferase activity"/>
    <property type="evidence" value="ECO:0000318"/>
    <property type="project" value="GO_Central"/>
</dbReference>
<proteinExistence type="predicted"/>
<dbReference type="AlphaFoldDB" id="A0A058ZRY9"/>
<dbReference type="SUPFAM" id="SSF50965">
    <property type="entry name" value="Galactose oxidase, central domain"/>
    <property type="match status" value="1"/>
</dbReference>
<dbReference type="InterPro" id="IPR011043">
    <property type="entry name" value="Gal_Oxase/kelch_b-propeller"/>
</dbReference>
<dbReference type="InterPro" id="IPR050796">
    <property type="entry name" value="SCF_F-box_component"/>
</dbReference>
<reference evidence="2" key="3">
    <citation type="submission" date="2023-04" db="EMBL/GenBank/DDBJ databases">
        <title>WGS assembly of Eucalyptus grandis.</title>
        <authorList>
            <person name="Myburg A."/>
            <person name="Grattapaglia D."/>
            <person name="Tuskan G."/>
            <person name="Hellsten U."/>
            <person name="Hayes R."/>
            <person name="Grimwood J."/>
            <person name="Jenkins J."/>
            <person name="Lindquist E."/>
            <person name="Tice H."/>
            <person name="Bauer D."/>
            <person name="Goodstein D."/>
            <person name="Dubchak I."/>
            <person name="Poliakov A."/>
            <person name="Mizrachi E."/>
            <person name="Kullan A."/>
            <person name="Hussey S."/>
            <person name="Pinard D."/>
            <person name="Van D."/>
            <person name="Singh P."/>
            <person name="Van J."/>
            <person name="Silva-Junior O."/>
            <person name="Togawa R."/>
            <person name="Pappas M."/>
            <person name="Faria D."/>
            <person name="Sansaloni C."/>
            <person name="Petroli C."/>
            <person name="Yang X."/>
            <person name="Ranjan P."/>
            <person name="Tschaplinski T."/>
            <person name="Ye C."/>
            <person name="Li T."/>
            <person name="Sterck L."/>
            <person name="Vanneste K."/>
            <person name="Murat F."/>
            <person name="Soler M."/>
            <person name="Clemente H."/>
            <person name="Saidi N."/>
            <person name="Cassan-Wang H."/>
            <person name="Dunand C."/>
            <person name="Hefer C."/>
            <person name="Bornberg-Bauer E."/>
            <person name="Kersting A."/>
            <person name="Vining K."/>
            <person name="Amarasinghe V."/>
            <person name="Ranik M."/>
            <person name="Naithani S."/>
            <person name="Elser J."/>
            <person name="Boyd A."/>
            <person name="Liston A."/>
            <person name="Spatafora J."/>
            <person name="Dharmwardhana P."/>
            <person name="Raja R."/>
            <person name="Sullivan C."/>
            <person name="Romanel E."/>
            <person name="Alves-Ferreira M."/>
            <person name="Kulheim C."/>
            <person name="Foley W."/>
            <person name="Carocha V."/>
            <person name="Paiva J."/>
            <person name="Kudrna D."/>
            <person name="Brommonschenkel S."/>
            <person name="Pasquali G."/>
            <person name="Byrne M."/>
            <person name="Rigault P."/>
            <person name="Tibbits J."/>
            <person name="Spokevicius A."/>
            <person name="Jones R."/>
            <person name="Steane D."/>
            <person name="Vaillancourt R."/>
            <person name="Potts B."/>
            <person name="Joubert F."/>
            <person name="Barry K."/>
            <person name="Pappas G."/>
            <person name="Strauss S."/>
            <person name="Jaiswal P."/>
            <person name="Grima-Pettenati J."/>
            <person name="Salse J."/>
            <person name="Van D."/>
            <person name="Rokhsar D."/>
            <person name="Schmutz J."/>
        </authorList>
    </citation>
    <scope>NUCLEOTIDE SEQUENCE</scope>
    <source>
        <tissue evidence="2">Leaf extractions</tissue>
    </source>
</reference>
<evidence type="ECO:0000313" key="3">
    <source>
        <dbReference type="EMBL" id="KCW44194.1"/>
    </source>
</evidence>
<sequence>MEEHLSYNSSNPLGFCLLPSELIQSILLNLALPEIVGLKLVNKTLATVISDQTFVRECNTRSSSAAWLFVFKKRWSKDAMLMGFTDRSASNRWFKISIAKILEPVVPPGEVFYFLTASGNIFLFACNRDKEVMAVDLMAKTVKKVPPSPLGPRGTSSWRRSGMKLVPGGPPGSGRFRFLFAELVEDRPTLFVYDSETDDWKRMEAEETEGRSRSRGEGLDGRIFLHLVNGPGSNVIISCGSESLSPLVLRPGFSGGGNQGREPNGRLGWDYSANLIHVYGDGHMMIVKSSDGDAARKRTRFLERIEIWGSSEDGRNWEFVSEIPRSLVGQIEKPYGVLMGCLEERGGIIRACLVSNCEGAWDMIWLSYDKARGHWAYVPIPDSKMTGSNLAGISFSTGLNL</sequence>
<dbReference type="PANTHER" id="PTHR31672">
    <property type="entry name" value="BNACNNG10540D PROTEIN"/>
    <property type="match status" value="1"/>
</dbReference>
<accession>A0A058ZRY9</accession>
<dbReference type="Gramene" id="KCW44194">
    <property type="protein sequence ID" value="KCW44194"/>
    <property type="gene ID" value="EUGRSUZ_L02382"/>
</dbReference>
<dbReference type="InterPro" id="IPR001810">
    <property type="entry name" value="F-box_dom"/>
</dbReference>
<dbReference type="InterPro" id="IPR036047">
    <property type="entry name" value="F-box-like_dom_sf"/>
</dbReference>
<reference evidence="3" key="1">
    <citation type="submission" date="2013-07" db="EMBL/GenBank/DDBJ databases">
        <title>The genome of Eucalyptus grandis.</title>
        <authorList>
            <person name="Schmutz J."/>
            <person name="Hayes R."/>
            <person name="Myburg A."/>
            <person name="Tuskan G."/>
            <person name="Grattapaglia D."/>
            <person name="Rokhsar D.S."/>
        </authorList>
    </citation>
    <scope>NUCLEOTIDE SEQUENCE</scope>
    <source>
        <tissue evidence="3">Leaf extractions</tissue>
    </source>
</reference>
<dbReference type="OMA" id="KKRWHRD"/>
<evidence type="ECO:0000259" key="1">
    <source>
        <dbReference type="PROSITE" id="PS50181"/>
    </source>
</evidence>
<dbReference type="FunCoup" id="A0A058ZRY9">
    <property type="interactions" value="22"/>
</dbReference>
<dbReference type="SUPFAM" id="SSF81383">
    <property type="entry name" value="F-box domain"/>
    <property type="match status" value="1"/>
</dbReference>
<dbReference type="EMBL" id="MU849081">
    <property type="protein sequence ID" value="KAK2631835.1"/>
    <property type="molecule type" value="Genomic_DNA"/>
</dbReference>
<dbReference type="GO" id="GO:0031146">
    <property type="term" value="P:SCF-dependent proteasomal ubiquitin-dependent protein catabolic process"/>
    <property type="evidence" value="ECO:0000318"/>
    <property type="project" value="GO_Central"/>
</dbReference>
<dbReference type="eggNOG" id="ENOG502QYR9">
    <property type="taxonomic scope" value="Eukaryota"/>
</dbReference>
<evidence type="ECO:0000313" key="4">
    <source>
        <dbReference type="Proteomes" id="UP000030711"/>
    </source>
</evidence>
<dbReference type="EMBL" id="KK199598">
    <property type="protein sequence ID" value="KCW44194.1"/>
    <property type="molecule type" value="Genomic_DNA"/>
</dbReference>
<dbReference type="OrthoDB" id="661089at2759"/>